<comment type="caution">
    <text evidence="2">The sequence shown here is derived from an EMBL/GenBank/DDBJ whole genome shotgun (WGS) entry which is preliminary data.</text>
</comment>
<evidence type="ECO:0000313" key="3">
    <source>
        <dbReference type="Proteomes" id="UP001345219"/>
    </source>
</evidence>
<gene>
    <name evidence="2" type="ORF">SAY87_019937</name>
</gene>
<dbReference type="InterPro" id="IPR007493">
    <property type="entry name" value="DUF538"/>
</dbReference>
<proteinExistence type="predicted"/>
<dbReference type="AlphaFoldDB" id="A0AAN7K2P7"/>
<dbReference type="EMBL" id="JAXIOK010000012">
    <property type="protein sequence ID" value="KAK4758636.1"/>
    <property type="molecule type" value="Genomic_DNA"/>
</dbReference>
<keyword evidence="1" id="KW-0812">Transmembrane</keyword>
<accession>A0AAN7K2P7</accession>
<keyword evidence="3" id="KW-1185">Reference proteome</keyword>
<keyword evidence="1" id="KW-0472">Membrane</keyword>
<dbReference type="PANTHER" id="PTHR31676">
    <property type="entry name" value="T31J12.3 PROTEIN-RELATED"/>
    <property type="match status" value="1"/>
</dbReference>
<dbReference type="Proteomes" id="UP001345219">
    <property type="component" value="Chromosome 15"/>
</dbReference>
<evidence type="ECO:0000256" key="1">
    <source>
        <dbReference type="SAM" id="Phobius"/>
    </source>
</evidence>
<dbReference type="PANTHER" id="PTHR31676:SF173">
    <property type="entry name" value="DUF538 DOMAIN-CONTAINING PROTEIN"/>
    <property type="match status" value="1"/>
</dbReference>
<name>A0AAN7K2P7_9MYRT</name>
<dbReference type="InterPro" id="IPR036758">
    <property type="entry name" value="At5g01610-like"/>
</dbReference>
<evidence type="ECO:0000313" key="2">
    <source>
        <dbReference type="EMBL" id="KAK4758636.1"/>
    </source>
</evidence>
<organism evidence="2 3">
    <name type="scientific">Trapa incisa</name>
    <dbReference type="NCBI Taxonomy" id="236973"/>
    <lineage>
        <taxon>Eukaryota</taxon>
        <taxon>Viridiplantae</taxon>
        <taxon>Streptophyta</taxon>
        <taxon>Embryophyta</taxon>
        <taxon>Tracheophyta</taxon>
        <taxon>Spermatophyta</taxon>
        <taxon>Magnoliopsida</taxon>
        <taxon>eudicotyledons</taxon>
        <taxon>Gunneridae</taxon>
        <taxon>Pentapetalae</taxon>
        <taxon>rosids</taxon>
        <taxon>malvids</taxon>
        <taxon>Myrtales</taxon>
        <taxon>Lythraceae</taxon>
        <taxon>Trapa</taxon>
    </lineage>
</organism>
<dbReference type="Gene3D" id="2.30.240.10">
    <property type="entry name" value="At5g01610-like"/>
    <property type="match status" value="1"/>
</dbReference>
<protein>
    <submittedName>
        <fullName evidence="2">Uncharacterized protein</fullName>
    </submittedName>
</protein>
<feature type="transmembrane region" description="Helical" evidence="1">
    <location>
        <begin position="61"/>
        <end position="79"/>
    </location>
</feature>
<keyword evidence="1" id="KW-1133">Transmembrane helix</keyword>
<reference evidence="2 3" key="1">
    <citation type="journal article" date="2023" name="Hortic Res">
        <title>Pangenome of water caltrop reveals structural variations and asymmetric subgenome divergence after allopolyploidization.</title>
        <authorList>
            <person name="Zhang X."/>
            <person name="Chen Y."/>
            <person name="Wang L."/>
            <person name="Yuan Y."/>
            <person name="Fang M."/>
            <person name="Shi L."/>
            <person name="Lu R."/>
            <person name="Comes H.P."/>
            <person name="Ma Y."/>
            <person name="Chen Y."/>
            <person name="Huang G."/>
            <person name="Zhou Y."/>
            <person name="Zheng Z."/>
            <person name="Qiu Y."/>
        </authorList>
    </citation>
    <scope>NUCLEOTIDE SEQUENCE [LARGE SCALE GENOMIC DNA]</scope>
    <source>
        <tissue evidence="2">Roots</tissue>
    </source>
</reference>
<feature type="transmembrane region" description="Helical" evidence="1">
    <location>
        <begin position="131"/>
        <end position="152"/>
    </location>
</feature>
<dbReference type="SUPFAM" id="SSF141562">
    <property type="entry name" value="At5g01610-like"/>
    <property type="match status" value="1"/>
</dbReference>
<sequence length="252" mass="28863">MQKQSDSRSRQNRTLADQMDYPTAKRSIWPWSIEKADYVLSRAVRCPSWNLTDFLVPARNLIRGIGILTLLCKMMLMWINSFKLDWVFLYCTRYNYWLLSGLPLRPSIPSQVAAAEVSPKENFDHRRRTTAIAASIPFTEVLTLLLFLVVLFQSPPAASSLDSYEALQEFNFPKGLLPKGVIGYELDRDSGKFRILFLWMNIVEVTRVNDLEFSVGIASASYDIDNFFESTQCGCGFDCGIEDCVWHDIGTW</sequence>
<dbReference type="Pfam" id="PF04398">
    <property type="entry name" value="DUF538"/>
    <property type="match status" value="1"/>
</dbReference>